<evidence type="ECO:0000313" key="2">
    <source>
        <dbReference type="Proteomes" id="UP000309997"/>
    </source>
</evidence>
<keyword evidence="2" id="KW-1185">Reference proteome</keyword>
<dbReference type="EMBL" id="RCHU02000011">
    <property type="protein sequence ID" value="KAL3576099.1"/>
    <property type="molecule type" value="Genomic_DNA"/>
</dbReference>
<proteinExistence type="predicted"/>
<reference evidence="1 2" key="1">
    <citation type="journal article" date="2024" name="Plant Biotechnol. J.">
        <title>Genome and CRISPR/Cas9 system of a widespread forest tree (Populus alba) in the world.</title>
        <authorList>
            <person name="Liu Y.J."/>
            <person name="Jiang P.F."/>
            <person name="Han X.M."/>
            <person name="Li X.Y."/>
            <person name="Wang H.M."/>
            <person name="Wang Y.J."/>
            <person name="Wang X.X."/>
            <person name="Zeng Q.Y."/>
        </authorList>
    </citation>
    <scope>NUCLEOTIDE SEQUENCE [LARGE SCALE GENOMIC DNA]</scope>
    <source>
        <strain evidence="2">cv. PAL-ZL1</strain>
    </source>
</reference>
<gene>
    <name evidence="1" type="ORF">D5086_021382</name>
</gene>
<name>A0ACC4BDI3_POPAL</name>
<organism evidence="1 2">
    <name type="scientific">Populus alba</name>
    <name type="common">White poplar</name>
    <dbReference type="NCBI Taxonomy" id="43335"/>
    <lineage>
        <taxon>Eukaryota</taxon>
        <taxon>Viridiplantae</taxon>
        <taxon>Streptophyta</taxon>
        <taxon>Embryophyta</taxon>
        <taxon>Tracheophyta</taxon>
        <taxon>Spermatophyta</taxon>
        <taxon>Magnoliopsida</taxon>
        <taxon>eudicotyledons</taxon>
        <taxon>Gunneridae</taxon>
        <taxon>Pentapetalae</taxon>
        <taxon>rosids</taxon>
        <taxon>fabids</taxon>
        <taxon>Malpighiales</taxon>
        <taxon>Salicaceae</taxon>
        <taxon>Saliceae</taxon>
        <taxon>Populus</taxon>
    </lineage>
</organism>
<protein>
    <submittedName>
        <fullName evidence="1">Uncharacterized protein</fullName>
    </submittedName>
</protein>
<sequence length="139" mass="15327">MSLFSCFRLKKKSSFKGSRSSWTNKGFGKQGKTLSFIRNMSRIIGEAAPLLKDRSQFTAIADPLLGGKYPKKSLYQALVIAAMCIQEEADRRPLIADVVMALEYLATPIDEKKVTMTSTESIHHVDSVKGGNAKEELGV</sequence>
<comment type="caution">
    <text evidence="1">The sequence shown here is derived from an EMBL/GenBank/DDBJ whole genome shotgun (WGS) entry which is preliminary data.</text>
</comment>
<dbReference type="Proteomes" id="UP000309997">
    <property type="component" value="Unassembled WGS sequence"/>
</dbReference>
<evidence type="ECO:0000313" key="1">
    <source>
        <dbReference type="EMBL" id="KAL3576099.1"/>
    </source>
</evidence>
<accession>A0ACC4BDI3</accession>